<organism evidence="1 2">
    <name type="scientific">Wickerhamomyces pijperi</name>
    <name type="common">Yeast</name>
    <name type="synonym">Pichia pijperi</name>
    <dbReference type="NCBI Taxonomy" id="599730"/>
    <lineage>
        <taxon>Eukaryota</taxon>
        <taxon>Fungi</taxon>
        <taxon>Dikarya</taxon>
        <taxon>Ascomycota</taxon>
        <taxon>Saccharomycotina</taxon>
        <taxon>Saccharomycetes</taxon>
        <taxon>Phaffomycetales</taxon>
        <taxon>Wickerhamomycetaceae</taxon>
        <taxon>Wickerhamomyces</taxon>
    </lineage>
</organism>
<keyword evidence="2" id="KW-1185">Reference proteome</keyword>
<protein>
    <submittedName>
        <fullName evidence="1">Uncharacterized protein</fullName>
    </submittedName>
</protein>
<dbReference type="Proteomes" id="UP000774326">
    <property type="component" value="Unassembled WGS sequence"/>
</dbReference>
<comment type="caution">
    <text evidence="1">The sequence shown here is derived from an EMBL/GenBank/DDBJ whole genome shotgun (WGS) entry which is preliminary data.</text>
</comment>
<dbReference type="AlphaFoldDB" id="A0A9P8TJ06"/>
<proteinExistence type="predicted"/>
<gene>
    <name evidence="1" type="ORF">WICPIJ_008216</name>
</gene>
<name>A0A9P8TJ06_WICPI</name>
<accession>A0A9P8TJ06</accession>
<reference evidence="1" key="2">
    <citation type="submission" date="2021-01" db="EMBL/GenBank/DDBJ databases">
        <authorList>
            <person name="Schikora-Tamarit M.A."/>
        </authorList>
    </citation>
    <scope>NUCLEOTIDE SEQUENCE</scope>
    <source>
        <strain evidence="1">CBS2887</strain>
    </source>
</reference>
<evidence type="ECO:0000313" key="2">
    <source>
        <dbReference type="Proteomes" id="UP000774326"/>
    </source>
</evidence>
<evidence type="ECO:0000313" key="1">
    <source>
        <dbReference type="EMBL" id="KAH3680596.1"/>
    </source>
</evidence>
<sequence>MSYKKETSPSVSAMIGKVNSFNSGVMSSMSLIHLLWESTSSADKPINLVFLASNSFFKAAKAPNSVVQIGVKSRGWEKRMVHLSPIHSWKLILPTVVSTSKFGAVEPILSFGCSSALNVLKPLVKTGETICLKAPLVDGADLNKV</sequence>
<dbReference type="EMBL" id="JAEUBG010004707">
    <property type="protein sequence ID" value="KAH3680596.1"/>
    <property type="molecule type" value="Genomic_DNA"/>
</dbReference>
<reference evidence="1" key="1">
    <citation type="journal article" date="2021" name="Open Biol.">
        <title>Shared evolutionary footprints suggest mitochondrial oxidative damage underlies multiple complex I losses in fungi.</title>
        <authorList>
            <person name="Schikora-Tamarit M.A."/>
            <person name="Marcet-Houben M."/>
            <person name="Nosek J."/>
            <person name="Gabaldon T."/>
        </authorList>
    </citation>
    <scope>NUCLEOTIDE SEQUENCE</scope>
    <source>
        <strain evidence="1">CBS2887</strain>
    </source>
</reference>